<gene>
    <name evidence="1" type="ORF">SAMN04490185_1342</name>
</gene>
<proteinExistence type="predicted"/>
<name>A0A1H4S5H7_9PSED</name>
<dbReference type="InterPro" id="IPR021427">
    <property type="entry name" value="DUF3077"/>
</dbReference>
<evidence type="ECO:0000313" key="2">
    <source>
        <dbReference type="Proteomes" id="UP000183114"/>
    </source>
</evidence>
<dbReference type="AlphaFoldDB" id="A0A1H4S5H7"/>
<organism evidence="1 2">
    <name type="scientific">Pseudomonas frederiksbergensis</name>
    <dbReference type="NCBI Taxonomy" id="104087"/>
    <lineage>
        <taxon>Bacteria</taxon>
        <taxon>Pseudomonadati</taxon>
        <taxon>Pseudomonadota</taxon>
        <taxon>Gammaproteobacteria</taxon>
        <taxon>Pseudomonadales</taxon>
        <taxon>Pseudomonadaceae</taxon>
        <taxon>Pseudomonas</taxon>
    </lineage>
</organism>
<dbReference type="Proteomes" id="UP000183114">
    <property type="component" value="Unassembled WGS sequence"/>
</dbReference>
<protein>
    <recommendedName>
        <fullName evidence="3">DUF3077 domain-containing protein</fullName>
    </recommendedName>
</protein>
<accession>A0A1H4S5H7</accession>
<evidence type="ECO:0000313" key="1">
    <source>
        <dbReference type="EMBL" id="SEC39390.1"/>
    </source>
</evidence>
<dbReference type="EMBL" id="FNTF01000002">
    <property type="protein sequence ID" value="SEC39390.1"/>
    <property type="molecule type" value="Genomic_DNA"/>
</dbReference>
<reference evidence="1 2" key="1">
    <citation type="submission" date="2016-10" db="EMBL/GenBank/DDBJ databases">
        <authorList>
            <person name="de Groot N.N."/>
        </authorList>
    </citation>
    <scope>NUCLEOTIDE SEQUENCE [LARGE SCALE GENOMIC DNA]</scope>
    <source>
        <strain evidence="1 2">BS3655</strain>
    </source>
</reference>
<dbReference type="Pfam" id="PF11275">
    <property type="entry name" value="DUF3077"/>
    <property type="match status" value="1"/>
</dbReference>
<sequence length="97" mass="10482">MTNPQDLKTIGLTPFSFHGNQPLFRINAGVPVIQALSHASDLLHIAKLLASDAAMVRDTDRHAWASHFLQEMSKAIIDDVAKVLDAPGNNRASNVAP</sequence>
<dbReference type="RefSeq" id="WP_074872621.1">
    <property type="nucleotide sequence ID" value="NZ_FNTF01000002.1"/>
</dbReference>
<evidence type="ECO:0008006" key="3">
    <source>
        <dbReference type="Google" id="ProtNLM"/>
    </source>
</evidence>